<gene>
    <name evidence="9" type="primary">coq7</name>
    <name evidence="11" type="ORF">TVD_12465</name>
</gene>
<dbReference type="CDD" id="cd01042">
    <property type="entry name" value="DMQH"/>
    <property type="match status" value="1"/>
</dbReference>
<comment type="similarity">
    <text evidence="9">Belongs to the COQ7 family.</text>
</comment>
<evidence type="ECO:0000313" key="12">
    <source>
        <dbReference type="Proteomes" id="UP000064201"/>
    </source>
</evidence>
<keyword evidence="5 9" id="KW-0560">Oxidoreductase</keyword>
<dbReference type="UniPathway" id="UPA00232"/>
<dbReference type="HAMAP" id="MF_01658">
    <property type="entry name" value="COQ7"/>
    <property type="match status" value="1"/>
</dbReference>
<feature type="binding site" evidence="9">
    <location>
        <position position="91"/>
    </location>
    <ligand>
        <name>Fe cation</name>
        <dbReference type="ChEBI" id="CHEBI:24875"/>
        <label>1</label>
    </ligand>
</feature>
<comment type="function">
    <text evidence="9">Catalyzes the hydroxylation of 2-nonaprenyl-3-methyl-6-methoxy-1,4-benzoquinol during ubiquinone biosynthesis.</text>
</comment>
<keyword evidence="7 9" id="KW-0503">Monooxygenase</keyword>
<dbReference type="GO" id="GO:0005886">
    <property type="term" value="C:plasma membrane"/>
    <property type="evidence" value="ECO:0007669"/>
    <property type="project" value="UniProtKB-SubCell"/>
</dbReference>
<dbReference type="RefSeq" id="WP_047251729.1">
    <property type="nucleotide sequence ID" value="NZ_CP011367.1"/>
</dbReference>
<organism evidence="11 12">
    <name type="scientific">Thioalkalivibrio versutus</name>
    <dbReference type="NCBI Taxonomy" id="106634"/>
    <lineage>
        <taxon>Bacteria</taxon>
        <taxon>Pseudomonadati</taxon>
        <taxon>Pseudomonadota</taxon>
        <taxon>Gammaproteobacteria</taxon>
        <taxon>Chromatiales</taxon>
        <taxon>Ectothiorhodospiraceae</taxon>
        <taxon>Thioalkalivibrio</taxon>
    </lineage>
</organism>
<dbReference type="STRING" id="106634.TVD_12465"/>
<feature type="binding site" evidence="9">
    <location>
        <position position="91"/>
    </location>
    <ligand>
        <name>Fe cation</name>
        <dbReference type="ChEBI" id="CHEBI:24875"/>
        <label>2</label>
    </ligand>
</feature>
<keyword evidence="4 9" id="KW-0479">Metal-binding</keyword>
<dbReference type="InterPro" id="IPR011566">
    <property type="entry name" value="Ubq_synth_Coq7"/>
</dbReference>
<evidence type="ECO:0000256" key="5">
    <source>
        <dbReference type="ARBA" id="ARBA00023002"/>
    </source>
</evidence>
<evidence type="ECO:0000256" key="3">
    <source>
        <dbReference type="ARBA" id="ARBA00022688"/>
    </source>
</evidence>
<dbReference type="PANTHER" id="PTHR11237">
    <property type="entry name" value="COENZYME Q10 BIOSYNTHESIS PROTEIN 7"/>
    <property type="match status" value="1"/>
</dbReference>
<feature type="binding site" evidence="9">
    <location>
        <position position="178"/>
    </location>
    <ligand>
        <name>Fe cation</name>
        <dbReference type="ChEBI" id="CHEBI:24875"/>
        <label>2</label>
    </ligand>
</feature>
<keyword evidence="6 9" id="KW-0408">Iron</keyword>
<dbReference type="EMBL" id="CP011367">
    <property type="protein sequence ID" value="AKJ96117.1"/>
    <property type="molecule type" value="Genomic_DNA"/>
</dbReference>
<dbReference type="AlphaFoldDB" id="A0A0G3G9D1"/>
<feature type="binding site" evidence="9">
    <location>
        <position position="61"/>
    </location>
    <ligand>
        <name>Fe cation</name>
        <dbReference type="ChEBI" id="CHEBI:24875"/>
        <label>1</label>
    </ligand>
</feature>
<dbReference type="Pfam" id="PF03232">
    <property type="entry name" value="COQ7"/>
    <property type="match status" value="1"/>
</dbReference>
<dbReference type="Proteomes" id="UP000064201">
    <property type="component" value="Chromosome"/>
</dbReference>
<comment type="catalytic activity">
    <reaction evidence="9">
        <text>a 5-methoxy-2-methyl-3-(all-trans-polyprenyl)benzene-1,4-diol + AH2 + O2 = a 3-demethylubiquinol + A + H2O</text>
        <dbReference type="Rhea" id="RHEA:50908"/>
        <dbReference type="Rhea" id="RHEA-COMP:10859"/>
        <dbReference type="Rhea" id="RHEA-COMP:10914"/>
        <dbReference type="ChEBI" id="CHEBI:13193"/>
        <dbReference type="ChEBI" id="CHEBI:15377"/>
        <dbReference type="ChEBI" id="CHEBI:15379"/>
        <dbReference type="ChEBI" id="CHEBI:17499"/>
        <dbReference type="ChEBI" id="CHEBI:84167"/>
        <dbReference type="ChEBI" id="CHEBI:84422"/>
        <dbReference type="EC" id="1.14.99.60"/>
    </reaction>
</comment>
<evidence type="ECO:0000313" key="11">
    <source>
        <dbReference type="EMBL" id="AKJ96117.1"/>
    </source>
</evidence>
<dbReference type="GO" id="GO:0006744">
    <property type="term" value="P:ubiquinone biosynthetic process"/>
    <property type="evidence" value="ECO:0007669"/>
    <property type="project" value="UniProtKB-UniRule"/>
</dbReference>
<keyword evidence="2 9" id="KW-1003">Cell membrane</keyword>
<dbReference type="InterPro" id="IPR047809">
    <property type="entry name" value="COQ7_proteobact"/>
</dbReference>
<evidence type="ECO:0000256" key="7">
    <source>
        <dbReference type="ARBA" id="ARBA00023033"/>
    </source>
</evidence>
<evidence type="ECO:0000256" key="2">
    <source>
        <dbReference type="ARBA" id="ARBA00022475"/>
    </source>
</evidence>
<keyword evidence="12" id="KW-1185">Reference proteome</keyword>
<dbReference type="KEGG" id="tvr:TVD_12465"/>
<evidence type="ECO:0000256" key="6">
    <source>
        <dbReference type="ARBA" id="ARBA00023004"/>
    </source>
</evidence>
<keyword evidence="8 9" id="KW-0472">Membrane</keyword>
<comment type="pathway">
    <text evidence="1 9">Cofactor biosynthesis; ubiquinone biosynthesis.</text>
</comment>
<dbReference type="OrthoDB" id="5192789at2"/>
<evidence type="ECO:0000256" key="9">
    <source>
        <dbReference type="HAMAP-Rule" id="MF_01658"/>
    </source>
</evidence>
<dbReference type="GO" id="GO:0008682">
    <property type="term" value="F:3-demethoxyubiquinol 3-hydroxylase activity"/>
    <property type="evidence" value="ECO:0007669"/>
    <property type="project" value="UniProtKB-EC"/>
</dbReference>
<dbReference type="PANTHER" id="PTHR11237:SF4">
    <property type="entry name" value="5-DEMETHOXYUBIQUINONE HYDROXYLASE, MITOCHONDRIAL"/>
    <property type="match status" value="1"/>
</dbReference>
<comment type="subcellular location">
    <subcellularLocation>
        <location evidence="9">Cell membrane</location>
        <topology evidence="9">Peripheral membrane protein</topology>
    </subcellularLocation>
</comment>
<name>A0A0G3G9D1_9GAMM</name>
<dbReference type="Gene3D" id="1.20.1260.10">
    <property type="match status" value="1"/>
</dbReference>
<evidence type="ECO:0000256" key="1">
    <source>
        <dbReference type="ARBA" id="ARBA00004749"/>
    </source>
</evidence>
<dbReference type="EC" id="1.14.99.60" evidence="9"/>
<evidence type="ECO:0000256" key="8">
    <source>
        <dbReference type="ARBA" id="ARBA00023136"/>
    </source>
</evidence>
<protein>
    <recommendedName>
        <fullName evidence="9">3-demethoxyubiquinol 3-hydroxylase</fullName>
        <shortName evidence="9">DMQ hydroxylase</shortName>
        <ecNumber evidence="9">1.14.99.60</ecNumber>
    </recommendedName>
    <alternativeName>
        <fullName evidence="9">2-nonaprenyl-3-methyl-6-methoxy-1,4-benzoquinol hydroxylase</fullName>
    </alternativeName>
</protein>
<dbReference type="NCBIfam" id="NF033656">
    <property type="entry name" value="DMQ_monoox_COQ7"/>
    <property type="match status" value="1"/>
</dbReference>
<evidence type="ECO:0000256" key="4">
    <source>
        <dbReference type="ARBA" id="ARBA00022723"/>
    </source>
</evidence>
<dbReference type="InterPro" id="IPR012347">
    <property type="entry name" value="Ferritin-like"/>
</dbReference>
<feature type="binding site" evidence="9">
    <location>
        <position position="175"/>
    </location>
    <ligand>
        <name>Fe cation</name>
        <dbReference type="ChEBI" id="CHEBI:24875"/>
        <label>1</label>
    </ligand>
</feature>
<sequence>MRRLSPLDHLINQADAFVKVVSGQARSTGRPSPGGDNIGPHLEDHERDLSARLMRVNHAGEVAAQGLYQGQMLTARNPEIRGHLDQASREEGDHLHWCARRVHDLGGRTSLLGPFWYMGSFGMGALAGLTGDAYSLGFIDETERQVERHLDRHLERLPAKDEVSARILAQMKQDEVEHGAHAMALGGKAPPWPVRNLLMPLTSSVMTRTAYWI</sequence>
<dbReference type="PATRIC" id="fig|106634.4.peg.2540"/>
<evidence type="ECO:0000256" key="10">
    <source>
        <dbReference type="SAM" id="MobiDB-lite"/>
    </source>
</evidence>
<feature type="binding site" evidence="9">
    <location>
        <position position="94"/>
    </location>
    <ligand>
        <name>Fe cation</name>
        <dbReference type="ChEBI" id="CHEBI:24875"/>
        <label>1</label>
    </ligand>
</feature>
<accession>A0A0G3G9D1</accession>
<feature type="binding site" evidence="9">
    <location>
        <position position="143"/>
    </location>
    <ligand>
        <name>Fe cation</name>
        <dbReference type="ChEBI" id="CHEBI:24875"/>
        <label>2</label>
    </ligand>
</feature>
<comment type="cofactor">
    <cofactor evidence="9">
        <name>Fe cation</name>
        <dbReference type="ChEBI" id="CHEBI:24875"/>
    </cofactor>
    <text evidence="9">Binds 2 iron ions per subunit.</text>
</comment>
<feature type="binding site" evidence="9">
    <location>
        <position position="175"/>
    </location>
    <ligand>
        <name>Fe cation</name>
        <dbReference type="ChEBI" id="CHEBI:24875"/>
        <label>2</label>
    </ligand>
</feature>
<feature type="region of interest" description="Disordered" evidence="10">
    <location>
        <begin position="23"/>
        <end position="43"/>
    </location>
</feature>
<dbReference type="InterPro" id="IPR009078">
    <property type="entry name" value="Ferritin-like_SF"/>
</dbReference>
<keyword evidence="3 9" id="KW-0831">Ubiquinone biosynthesis</keyword>
<reference evidence="11 12" key="1">
    <citation type="submission" date="2015-04" db="EMBL/GenBank/DDBJ databases">
        <title>Complete Sequence for the Genome of the Thioalkalivibrio versutus D301.</title>
        <authorList>
            <person name="Mu T."/>
            <person name="Zhou J."/>
            <person name="Xu X."/>
        </authorList>
    </citation>
    <scope>NUCLEOTIDE SEQUENCE [LARGE SCALE GENOMIC DNA]</scope>
    <source>
        <strain evidence="11 12">D301</strain>
    </source>
</reference>
<proteinExistence type="inferred from homology"/>
<dbReference type="GO" id="GO:0046872">
    <property type="term" value="F:metal ion binding"/>
    <property type="evidence" value="ECO:0007669"/>
    <property type="project" value="UniProtKB-KW"/>
</dbReference>
<dbReference type="SUPFAM" id="SSF47240">
    <property type="entry name" value="Ferritin-like"/>
    <property type="match status" value="1"/>
</dbReference>